<dbReference type="Pfam" id="PF14031">
    <property type="entry name" value="D-ser_dehydrat"/>
    <property type="match status" value="1"/>
</dbReference>
<dbReference type="InterPro" id="IPR026956">
    <property type="entry name" value="D-ser_dehydrat-like_dom"/>
</dbReference>
<proteinExistence type="inferred from homology"/>
<dbReference type="EMBL" id="QRHL01000003">
    <property type="protein sequence ID" value="RHF73771.1"/>
    <property type="molecule type" value="Genomic_DNA"/>
</dbReference>
<dbReference type="Pfam" id="PF01168">
    <property type="entry name" value="Ala_racemase_N"/>
    <property type="match status" value="1"/>
</dbReference>
<dbReference type="InterPro" id="IPR042208">
    <property type="entry name" value="D-ser_dehydrat-like_sf"/>
</dbReference>
<dbReference type="InterPro" id="IPR001608">
    <property type="entry name" value="Ala_racemase_N"/>
</dbReference>
<feature type="domain" description="D-serine dehydratase-like" evidence="3">
    <location>
        <begin position="252"/>
        <end position="348"/>
    </location>
</feature>
<dbReference type="InterPro" id="IPR029066">
    <property type="entry name" value="PLP-binding_barrel"/>
</dbReference>
<dbReference type="Gene3D" id="3.20.20.10">
    <property type="entry name" value="Alanine racemase"/>
    <property type="match status" value="1"/>
</dbReference>
<comment type="similarity">
    <text evidence="1">Belongs to the DSD1 family.</text>
</comment>
<dbReference type="Proteomes" id="UP000284676">
    <property type="component" value="Unassembled WGS sequence"/>
</dbReference>
<evidence type="ECO:0000313" key="5">
    <source>
        <dbReference type="Proteomes" id="UP000284676"/>
    </source>
</evidence>
<organism evidence="4 5">
    <name type="scientific">Fusobacterium mortiferum</name>
    <dbReference type="NCBI Taxonomy" id="850"/>
    <lineage>
        <taxon>Bacteria</taxon>
        <taxon>Fusobacteriati</taxon>
        <taxon>Fusobacteriota</taxon>
        <taxon>Fusobacteriia</taxon>
        <taxon>Fusobacteriales</taxon>
        <taxon>Fusobacteriaceae</taxon>
        <taxon>Fusobacterium</taxon>
    </lineage>
</organism>
<accession>A0A414PZ21</accession>
<name>A0A414PZ21_FUSMR</name>
<protein>
    <submittedName>
        <fullName evidence="4">Amino-acid racemase</fullName>
    </submittedName>
</protein>
<gene>
    <name evidence="4" type="ORF">DW663_03015</name>
</gene>
<comment type="caution">
    <text evidence="4">The sequence shown here is derived from an EMBL/GenBank/DDBJ whole genome shotgun (WGS) entry which is preliminary data.</text>
</comment>
<dbReference type="GO" id="GO:0036088">
    <property type="term" value="P:D-serine catabolic process"/>
    <property type="evidence" value="ECO:0007669"/>
    <property type="project" value="TreeGrafter"/>
</dbReference>
<sequence>MKIENLKTPTILLNIEALENNIKKYQKMCDDNKKELWPMIKTHKSKKLMEMQIKAGATGALCGTLDEAEMCCDLGIKIMYAYPVASKENIERVIELTKKCDFIIRLDNYDAAKLINDIALRENVTVNYTIIVDSGLHRFGLPVEKVVEFADRLKGFKGLKFVGISSHPGHVYGATNSNEIHKYVLDECGTLDKAKELLEKAGYKLEYITTGSTPTVEESVKNKNINVFHPGNYVFLDSIQLSIKKAEIKDCALTVYATVISHPSEDLYICDAGAKCLGLDQGAHGNSSIVGYGTVKGHPELTIDSLSEEVGKIHVHGKTDIKVGDKIEIIPNHSCSTANLCSYYTVVKDNEVIDSIPVDVRGNSFKRI</sequence>
<dbReference type="SUPFAM" id="SSF51419">
    <property type="entry name" value="PLP-binding barrel"/>
    <property type="match status" value="1"/>
</dbReference>
<dbReference type="AlphaFoldDB" id="A0A414PZ21"/>
<dbReference type="InterPro" id="IPR051466">
    <property type="entry name" value="D-amino_acid_metab_enzyme"/>
</dbReference>
<dbReference type="Gene3D" id="2.40.37.20">
    <property type="entry name" value="D-serine dehydratase-like domain"/>
    <property type="match status" value="1"/>
</dbReference>
<reference evidence="4 5" key="1">
    <citation type="submission" date="2018-08" db="EMBL/GenBank/DDBJ databases">
        <title>A genome reference for cultivated species of the human gut microbiota.</title>
        <authorList>
            <person name="Zou Y."/>
            <person name="Xue W."/>
            <person name="Luo G."/>
        </authorList>
    </citation>
    <scope>NUCLEOTIDE SEQUENCE [LARGE SCALE GENOMIC DNA]</scope>
    <source>
        <strain evidence="4 5">AM25-1</strain>
    </source>
</reference>
<evidence type="ECO:0000313" key="4">
    <source>
        <dbReference type="EMBL" id="RHF73771.1"/>
    </source>
</evidence>
<dbReference type="SMART" id="SM01119">
    <property type="entry name" value="D-ser_dehydrat"/>
    <property type="match status" value="1"/>
</dbReference>
<keyword evidence="2" id="KW-0456">Lyase</keyword>
<dbReference type="RefSeq" id="WP_118234066.1">
    <property type="nucleotide sequence ID" value="NZ_CAEUHP010000001.1"/>
</dbReference>
<dbReference type="PANTHER" id="PTHR28004">
    <property type="entry name" value="ZGC:162816-RELATED"/>
    <property type="match status" value="1"/>
</dbReference>
<dbReference type="GO" id="GO:0008721">
    <property type="term" value="F:D-serine ammonia-lyase activity"/>
    <property type="evidence" value="ECO:0007669"/>
    <property type="project" value="TreeGrafter"/>
</dbReference>
<evidence type="ECO:0000256" key="2">
    <source>
        <dbReference type="ARBA" id="ARBA00023239"/>
    </source>
</evidence>
<dbReference type="PANTHER" id="PTHR28004:SF2">
    <property type="entry name" value="D-SERINE DEHYDRATASE"/>
    <property type="match status" value="1"/>
</dbReference>
<evidence type="ECO:0000259" key="3">
    <source>
        <dbReference type="SMART" id="SM01119"/>
    </source>
</evidence>
<evidence type="ECO:0000256" key="1">
    <source>
        <dbReference type="ARBA" id="ARBA00005323"/>
    </source>
</evidence>